<proteinExistence type="predicted"/>
<reference evidence="1 2" key="1">
    <citation type="submission" date="2024-02" db="EMBL/GenBank/DDBJ databases">
        <title>complete genome of Flavobacterium ginsenosidimutans Str. YTB16.</title>
        <authorList>
            <person name="Wang Q."/>
        </authorList>
    </citation>
    <scope>NUCLEOTIDE SEQUENCE [LARGE SCALE GENOMIC DNA]</scope>
    <source>
        <strain evidence="1 2">YTB16</strain>
    </source>
</reference>
<organism evidence="1 2">
    <name type="scientific">Flavobacterium ginsenosidimutans</name>
    <dbReference type="NCBI Taxonomy" id="687844"/>
    <lineage>
        <taxon>Bacteria</taxon>
        <taxon>Pseudomonadati</taxon>
        <taxon>Bacteroidota</taxon>
        <taxon>Flavobacteriia</taxon>
        <taxon>Flavobacteriales</taxon>
        <taxon>Flavobacteriaceae</taxon>
        <taxon>Flavobacterium</taxon>
    </lineage>
</organism>
<evidence type="ECO:0000313" key="2">
    <source>
        <dbReference type="Proteomes" id="UP001447857"/>
    </source>
</evidence>
<accession>A0ABZ2QDX5</accession>
<name>A0ABZ2QDX5_9FLAO</name>
<keyword evidence="2" id="KW-1185">Reference proteome</keyword>
<sequence length="219" mass="25850">MIEQLLKRTNDKKFYNDCDLKLESYRFETSDSSLEMILSINQNSNDLPIEYEEWKLLCRNTEKFDGFFWSLTLPYVKMKILQHHPLLLIFHESEIECEITGRPANVNEFIGDISNALERETGNWITVNEYFWNNEEFYQNYAKRTIMMPKSLGNSILKVCEKHNIGFQIKNELVGEKKGYANKPNAKILIFGNEDVSPNDFNLRQPYIIAEEFIAERIK</sequence>
<dbReference type="Proteomes" id="UP001447857">
    <property type="component" value="Chromosome"/>
</dbReference>
<dbReference type="EMBL" id="CP147988">
    <property type="protein sequence ID" value="WXK51056.1"/>
    <property type="molecule type" value="Genomic_DNA"/>
</dbReference>
<gene>
    <name evidence="1" type="ORF">V6624_05360</name>
</gene>
<evidence type="ECO:0000313" key="1">
    <source>
        <dbReference type="EMBL" id="WXK51056.1"/>
    </source>
</evidence>
<dbReference type="RefSeq" id="WP_338841170.1">
    <property type="nucleotide sequence ID" value="NZ_CP147988.1"/>
</dbReference>
<protein>
    <submittedName>
        <fullName evidence="1">Uncharacterized protein</fullName>
    </submittedName>
</protein>